<accession>A0A6J4LSZ5</accession>
<name>A0A6J4LSZ5_9GAMM</name>
<feature type="transmembrane region" description="Helical" evidence="1">
    <location>
        <begin position="67"/>
        <end position="83"/>
    </location>
</feature>
<feature type="transmembrane region" description="Helical" evidence="1">
    <location>
        <begin position="115"/>
        <end position="132"/>
    </location>
</feature>
<gene>
    <name evidence="2" type="ORF">AVDCRST_MAG71-2268</name>
</gene>
<evidence type="ECO:0000256" key="1">
    <source>
        <dbReference type="SAM" id="Phobius"/>
    </source>
</evidence>
<organism evidence="2">
    <name type="scientific">uncultured Lysobacter sp</name>
    <dbReference type="NCBI Taxonomy" id="271060"/>
    <lineage>
        <taxon>Bacteria</taxon>
        <taxon>Pseudomonadati</taxon>
        <taxon>Pseudomonadota</taxon>
        <taxon>Gammaproteobacteria</taxon>
        <taxon>Lysobacterales</taxon>
        <taxon>Lysobacteraceae</taxon>
        <taxon>Lysobacter</taxon>
        <taxon>environmental samples</taxon>
    </lineage>
</organism>
<feature type="transmembrane region" description="Helical" evidence="1">
    <location>
        <begin position="90"/>
        <end position="109"/>
    </location>
</feature>
<reference evidence="2" key="1">
    <citation type="submission" date="2020-02" db="EMBL/GenBank/DDBJ databases">
        <authorList>
            <person name="Meier V. D."/>
        </authorList>
    </citation>
    <scope>NUCLEOTIDE SEQUENCE</scope>
    <source>
        <strain evidence="2">AVDCRST_MAG71</strain>
    </source>
</reference>
<dbReference type="EMBL" id="CADCUA010000514">
    <property type="protein sequence ID" value="CAA9340593.1"/>
    <property type="molecule type" value="Genomic_DNA"/>
</dbReference>
<sequence>MSRFRNTLRATTSGCGMSLPLRTLRRPRLWLGIWITLVLAVVCASLMPASDLPPPPFRGVDKLEHLLGYAALSGYAVMLFANARDHMRIALLLVALGVSLEFAQAMLTASRQADALDAMFNTLGVAIGLAIGRTRLVRALQWFDARLAGRAGVSPRK</sequence>
<keyword evidence="1" id="KW-0472">Membrane</keyword>
<protein>
    <recommendedName>
        <fullName evidence="3">VanZ-like domain-containing protein</fullName>
    </recommendedName>
</protein>
<dbReference type="PANTHER" id="PTHR28008">
    <property type="entry name" value="DOMAIN PROTEIN, PUTATIVE (AFU_ORTHOLOGUE AFUA_3G10980)-RELATED"/>
    <property type="match status" value="1"/>
</dbReference>
<dbReference type="AlphaFoldDB" id="A0A6J4LSZ5"/>
<evidence type="ECO:0000313" key="2">
    <source>
        <dbReference type="EMBL" id="CAA9340593.1"/>
    </source>
</evidence>
<keyword evidence="1" id="KW-1133">Transmembrane helix</keyword>
<keyword evidence="1" id="KW-0812">Transmembrane</keyword>
<evidence type="ECO:0008006" key="3">
    <source>
        <dbReference type="Google" id="ProtNLM"/>
    </source>
</evidence>
<dbReference type="PANTHER" id="PTHR28008:SF1">
    <property type="entry name" value="DOMAIN PROTEIN, PUTATIVE (AFU_ORTHOLOGUE AFUA_3G10980)-RELATED"/>
    <property type="match status" value="1"/>
</dbReference>
<proteinExistence type="predicted"/>
<feature type="transmembrane region" description="Helical" evidence="1">
    <location>
        <begin position="29"/>
        <end position="47"/>
    </location>
</feature>